<evidence type="ECO:0000313" key="3">
    <source>
        <dbReference type="Proteomes" id="UP001611383"/>
    </source>
</evidence>
<keyword evidence="1" id="KW-0732">Signal</keyword>
<evidence type="ECO:0008006" key="4">
    <source>
        <dbReference type="Google" id="ProtNLM"/>
    </source>
</evidence>
<sequence length="200" mass="20488">MNRFTRLTILSAMTLGLAACGGAKLGGGKEGAAQAAFQASQPAGRGSKTGQSLVEKALASGATSLTLTADCAQGGSASLKLDASATRLDGLVSYSITYDACNEDGQNEYNGTMATALGFTLDPRYPAGAFTISMEGRLTIDGEISDFIDVDAKLNMDFAATSLHTGNVKLVVDGTIETSEGKFTYSHETVAIAAGELPKA</sequence>
<dbReference type="PROSITE" id="PS51257">
    <property type="entry name" value="PROKAR_LIPOPROTEIN"/>
    <property type="match status" value="1"/>
</dbReference>
<proteinExistence type="predicted"/>
<organism evidence="2 3">
    <name type="scientific">Archangium minus</name>
    <dbReference type="NCBI Taxonomy" id="83450"/>
    <lineage>
        <taxon>Bacteria</taxon>
        <taxon>Pseudomonadati</taxon>
        <taxon>Myxococcota</taxon>
        <taxon>Myxococcia</taxon>
        <taxon>Myxococcales</taxon>
        <taxon>Cystobacterineae</taxon>
        <taxon>Archangiaceae</taxon>
        <taxon>Archangium</taxon>
    </lineage>
</organism>
<protein>
    <recommendedName>
        <fullName evidence="4">Lipoprotein</fullName>
    </recommendedName>
</protein>
<dbReference type="Proteomes" id="UP001611383">
    <property type="component" value="Chromosome"/>
</dbReference>
<accession>A0ABY9WTV2</accession>
<keyword evidence="3" id="KW-1185">Reference proteome</keyword>
<dbReference type="EMBL" id="CP043494">
    <property type="protein sequence ID" value="WNG45127.1"/>
    <property type="molecule type" value="Genomic_DNA"/>
</dbReference>
<evidence type="ECO:0000313" key="2">
    <source>
        <dbReference type="EMBL" id="WNG45127.1"/>
    </source>
</evidence>
<name>A0ABY9WTV2_9BACT</name>
<dbReference type="RefSeq" id="WP_395819293.1">
    <property type="nucleotide sequence ID" value="NZ_CP043494.1"/>
</dbReference>
<feature type="signal peptide" evidence="1">
    <location>
        <begin position="1"/>
        <end position="18"/>
    </location>
</feature>
<feature type="chain" id="PRO_5047077730" description="Lipoprotein" evidence="1">
    <location>
        <begin position="19"/>
        <end position="200"/>
    </location>
</feature>
<reference evidence="2 3" key="1">
    <citation type="submission" date="2019-08" db="EMBL/GenBank/DDBJ databases">
        <title>Archangium and Cystobacter genomes.</title>
        <authorList>
            <person name="Chen I.-C.K."/>
            <person name="Wielgoss S."/>
        </authorList>
    </citation>
    <scope>NUCLEOTIDE SEQUENCE [LARGE SCALE GENOMIC DNA]</scope>
    <source>
        <strain evidence="2 3">Cbm 6</strain>
    </source>
</reference>
<gene>
    <name evidence="2" type="ORF">F0U60_14195</name>
</gene>
<evidence type="ECO:0000256" key="1">
    <source>
        <dbReference type="SAM" id="SignalP"/>
    </source>
</evidence>